<evidence type="ECO:0000256" key="7">
    <source>
        <dbReference type="ARBA" id="ARBA00035249"/>
    </source>
</evidence>
<comment type="similarity">
    <text evidence="2">Belongs to the universal ribosomal protein uS15 family.</text>
</comment>
<evidence type="ECO:0000256" key="3">
    <source>
        <dbReference type="ARBA" id="ARBA00022946"/>
    </source>
</evidence>
<dbReference type="Gene3D" id="1.10.287.10">
    <property type="entry name" value="S15/NS1, RNA-binding"/>
    <property type="match status" value="1"/>
</dbReference>
<dbReference type="SMART" id="SM01387">
    <property type="entry name" value="Ribosomal_S15"/>
    <property type="match status" value="1"/>
</dbReference>
<evidence type="ECO:0000313" key="10">
    <source>
        <dbReference type="Proteomes" id="UP001219518"/>
    </source>
</evidence>
<evidence type="ECO:0000256" key="1">
    <source>
        <dbReference type="ARBA" id="ARBA00004173"/>
    </source>
</evidence>
<evidence type="ECO:0000256" key="2">
    <source>
        <dbReference type="ARBA" id="ARBA00008434"/>
    </source>
</evidence>
<name>A0AAE1H4W3_9NEOP</name>
<dbReference type="EMBL" id="JAHWGI010000394">
    <property type="protein sequence ID" value="KAK3914834.1"/>
    <property type="molecule type" value="Genomic_DNA"/>
</dbReference>
<dbReference type="InterPro" id="IPR009068">
    <property type="entry name" value="uS15_NS1_RNA-bd_sf"/>
</dbReference>
<dbReference type="AlphaFoldDB" id="A0AAE1H4W3"/>
<dbReference type="GO" id="GO:0003735">
    <property type="term" value="F:structural constituent of ribosome"/>
    <property type="evidence" value="ECO:0007669"/>
    <property type="project" value="InterPro"/>
</dbReference>
<keyword evidence="4 9" id="KW-0689">Ribosomal protein</keyword>
<keyword evidence="5" id="KW-0496">Mitochondrion</keyword>
<comment type="subcellular location">
    <subcellularLocation>
        <location evidence="1">Mitochondrion</location>
    </subcellularLocation>
</comment>
<dbReference type="GO" id="GO:0003723">
    <property type="term" value="F:RNA binding"/>
    <property type="evidence" value="ECO:0007669"/>
    <property type="project" value="TreeGrafter"/>
</dbReference>
<reference evidence="9" key="2">
    <citation type="journal article" date="2023" name="BMC Genomics">
        <title>Pest status, molecular evolution, and epigenetic factors derived from the genome assembly of Frankliniella fusca, a thysanopteran phytovirus vector.</title>
        <authorList>
            <person name="Catto M.A."/>
            <person name="Labadie P.E."/>
            <person name="Jacobson A.L."/>
            <person name="Kennedy G.G."/>
            <person name="Srinivasan R."/>
            <person name="Hunt B.G."/>
        </authorList>
    </citation>
    <scope>NUCLEOTIDE SEQUENCE</scope>
    <source>
        <strain evidence="9">PL_HMW_Pooled</strain>
    </source>
</reference>
<evidence type="ECO:0000256" key="4">
    <source>
        <dbReference type="ARBA" id="ARBA00022980"/>
    </source>
</evidence>
<evidence type="ECO:0000313" key="9">
    <source>
        <dbReference type="EMBL" id="KAK3914834.1"/>
    </source>
</evidence>
<evidence type="ECO:0000256" key="5">
    <source>
        <dbReference type="ARBA" id="ARBA00023128"/>
    </source>
</evidence>
<dbReference type="Proteomes" id="UP001219518">
    <property type="component" value="Unassembled WGS sequence"/>
</dbReference>
<keyword evidence="6" id="KW-0687">Ribonucleoprotein</keyword>
<organism evidence="9 10">
    <name type="scientific">Frankliniella fusca</name>
    <dbReference type="NCBI Taxonomy" id="407009"/>
    <lineage>
        <taxon>Eukaryota</taxon>
        <taxon>Metazoa</taxon>
        <taxon>Ecdysozoa</taxon>
        <taxon>Arthropoda</taxon>
        <taxon>Hexapoda</taxon>
        <taxon>Insecta</taxon>
        <taxon>Pterygota</taxon>
        <taxon>Neoptera</taxon>
        <taxon>Paraneoptera</taxon>
        <taxon>Thysanoptera</taxon>
        <taxon>Terebrantia</taxon>
        <taxon>Thripoidea</taxon>
        <taxon>Thripidae</taxon>
        <taxon>Frankliniella</taxon>
    </lineage>
</organism>
<keyword evidence="3" id="KW-0809">Transit peptide</keyword>
<dbReference type="GO" id="GO:0005763">
    <property type="term" value="C:mitochondrial small ribosomal subunit"/>
    <property type="evidence" value="ECO:0007669"/>
    <property type="project" value="TreeGrafter"/>
</dbReference>
<reference evidence="9" key="1">
    <citation type="submission" date="2021-07" db="EMBL/GenBank/DDBJ databases">
        <authorList>
            <person name="Catto M.A."/>
            <person name="Jacobson A."/>
            <person name="Kennedy G."/>
            <person name="Labadie P."/>
            <person name="Hunt B.G."/>
            <person name="Srinivasan R."/>
        </authorList>
    </citation>
    <scope>NUCLEOTIDE SEQUENCE</scope>
    <source>
        <strain evidence="9">PL_HMW_Pooled</strain>
        <tissue evidence="9">Head</tissue>
    </source>
</reference>
<dbReference type="InterPro" id="IPR052137">
    <property type="entry name" value="uS15_ribosomal"/>
</dbReference>
<evidence type="ECO:0000256" key="8">
    <source>
        <dbReference type="ARBA" id="ARBA00035528"/>
    </source>
</evidence>
<dbReference type="InterPro" id="IPR000589">
    <property type="entry name" value="Ribosomal_uS15"/>
</dbReference>
<keyword evidence="10" id="KW-1185">Reference proteome</keyword>
<sequence>MSLSWQRVKSLNVLRNWPILPKDSVYNLRREFSLLSVSLPVSCLPNVGCHQIPTRSFYKHKVEVDKRIQWTRPVKVPSIRPVKSGDLSGLPEVNFDKPPSLYEESKEYQTASDYVKRVVSLKFQKTSERKQALFDAMIQRVKRHKLDTKSVECKIAKWTAIIRNMQVHNANFPYDRSSRADLQELIDLRKKRMKLLRSLDYKKFEWLLEQLDLLYKPPPTTHERVERKKSMRWLADEYCENVVKKKLDEYKEQLNSQKRGFLERKLSTMKSIVEEEKSLGVEPSFTTEEIIEVEEILKKIIKEEDEKAGSLSVEKEVY</sequence>
<dbReference type="PANTHER" id="PTHR46685:SF1">
    <property type="entry name" value="SMALL RIBOSOMAL SUBUNIT PROTEIN US15M"/>
    <property type="match status" value="1"/>
</dbReference>
<dbReference type="SUPFAM" id="SSF47060">
    <property type="entry name" value="S15/NS1 RNA-binding domain"/>
    <property type="match status" value="1"/>
</dbReference>
<accession>A0AAE1H4W3</accession>
<gene>
    <name evidence="9" type="ORF">KUF71_005522</name>
</gene>
<dbReference type="PANTHER" id="PTHR46685">
    <property type="entry name" value="28S RIBOSOMAL PROTEIN S15, MITOCHONDRIAL"/>
    <property type="match status" value="1"/>
</dbReference>
<proteinExistence type="inferred from homology"/>
<dbReference type="GO" id="GO:0032543">
    <property type="term" value="P:mitochondrial translation"/>
    <property type="evidence" value="ECO:0007669"/>
    <property type="project" value="TreeGrafter"/>
</dbReference>
<dbReference type="Pfam" id="PF00312">
    <property type="entry name" value="Ribosomal_S15"/>
    <property type="match status" value="1"/>
</dbReference>
<evidence type="ECO:0000256" key="6">
    <source>
        <dbReference type="ARBA" id="ARBA00023274"/>
    </source>
</evidence>
<comment type="caution">
    <text evidence="9">The sequence shown here is derived from an EMBL/GenBank/DDBJ whole genome shotgun (WGS) entry which is preliminary data.</text>
</comment>
<protein>
    <recommendedName>
        <fullName evidence="7">Small ribosomal subunit protein uS15m</fullName>
    </recommendedName>
    <alternativeName>
        <fullName evidence="8">28S ribosomal protein S15, mitochondrial</fullName>
    </alternativeName>
</protein>